<dbReference type="AlphaFoldDB" id="F4X590"/>
<name>F4X590_ACREC</name>
<evidence type="ECO:0000313" key="3">
    <source>
        <dbReference type="Proteomes" id="UP000007755"/>
    </source>
</evidence>
<sequence>MVEVLGGRAREPTGPHRAPRTYPGLVQLQVRRVGPRKNIKVTSVTQKDSKSRGICVETSSEKGQVRPKLIARYVQGAKNEKLPSEKIDPTGQDETEKEDVSPSGRPFAARFKYKSEPDPGSCIRSEAGERNVAERWHGHPCGQQPMDEVNGHRPQRTETSRLGVHRRRCRFWSAGFSDHRQQRSDAQPVIDPTVTPRNSQIPVEEQSSVRIAIVRR</sequence>
<proteinExistence type="predicted"/>
<feature type="region of interest" description="Disordered" evidence="1">
    <location>
        <begin position="74"/>
        <end position="122"/>
    </location>
</feature>
<gene>
    <name evidence="2" type="ORF">G5I_13515</name>
</gene>
<reference evidence="2" key="1">
    <citation type="submission" date="2011-02" db="EMBL/GenBank/DDBJ databases">
        <title>The genome of the leaf-cutting ant Acromyrmex echinatior suggests key adaptations to social evolution and fungus farming.</title>
        <authorList>
            <person name="Nygaard S."/>
            <person name="Zhang G."/>
        </authorList>
    </citation>
    <scope>NUCLEOTIDE SEQUENCE</scope>
</reference>
<organism evidence="3">
    <name type="scientific">Acromyrmex echinatior</name>
    <name type="common">Panamanian leafcutter ant</name>
    <name type="synonym">Acromyrmex octospinosus echinatior</name>
    <dbReference type="NCBI Taxonomy" id="103372"/>
    <lineage>
        <taxon>Eukaryota</taxon>
        <taxon>Metazoa</taxon>
        <taxon>Ecdysozoa</taxon>
        <taxon>Arthropoda</taxon>
        <taxon>Hexapoda</taxon>
        <taxon>Insecta</taxon>
        <taxon>Pterygota</taxon>
        <taxon>Neoptera</taxon>
        <taxon>Endopterygota</taxon>
        <taxon>Hymenoptera</taxon>
        <taxon>Apocrita</taxon>
        <taxon>Aculeata</taxon>
        <taxon>Formicoidea</taxon>
        <taxon>Formicidae</taxon>
        <taxon>Myrmicinae</taxon>
        <taxon>Acromyrmex</taxon>
    </lineage>
</organism>
<dbReference type="EMBL" id="GL888697">
    <property type="protein sequence ID" value="EGI58381.1"/>
    <property type="molecule type" value="Genomic_DNA"/>
</dbReference>
<feature type="compositionally biased region" description="Polar residues" evidence="1">
    <location>
        <begin position="195"/>
        <end position="207"/>
    </location>
</feature>
<protein>
    <submittedName>
        <fullName evidence="2">Uncharacterized protein</fullName>
    </submittedName>
</protein>
<feature type="region of interest" description="Disordered" evidence="1">
    <location>
        <begin position="40"/>
        <end position="61"/>
    </location>
</feature>
<feature type="region of interest" description="Disordered" evidence="1">
    <location>
        <begin position="1"/>
        <end position="23"/>
    </location>
</feature>
<dbReference type="OrthoDB" id="7532876at2759"/>
<keyword evidence="3" id="KW-1185">Reference proteome</keyword>
<evidence type="ECO:0000256" key="1">
    <source>
        <dbReference type="SAM" id="MobiDB-lite"/>
    </source>
</evidence>
<feature type="compositionally biased region" description="Basic and acidic residues" evidence="1">
    <location>
        <begin position="78"/>
        <end position="88"/>
    </location>
</feature>
<evidence type="ECO:0000313" key="2">
    <source>
        <dbReference type="EMBL" id="EGI58381.1"/>
    </source>
</evidence>
<feature type="compositionally biased region" description="Basic and acidic residues" evidence="1">
    <location>
        <begin position="149"/>
        <end position="159"/>
    </location>
</feature>
<accession>F4X590</accession>
<feature type="region of interest" description="Disordered" evidence="1">
    <location>
        <begin position="140"/>
        <end position="161"/>
    </location>
</feature>
<dbReference type="Proteomes" id="UP000007755">
    <property type="component" value="Unassembled WGS sequence"/>
</dbReference>
<feature type="region of interest" description="Disordered" evidence="1">
    <location>
        <begin position="177"/>
        <end position="207"/>
    </location>
</feature>
<dbReference type="InParanoid" id="F4X590"/>